<proteinExistence type="predicted"/>
<dbReference type="OrthoDB" id="2748837at2759"/>
<evidence type="ECO:0000313" key="1">
    <source>
        <dbReference type="EMBL" id="RPD52434.1"/>
    </source>
</evidence>
<dbReference type="EMBL" id="ML122362">
    <property type="protein sequence ID" value="RPD52434.1"/>
    <property type="molecule type" value="Genomic_DNA"/>
</dbReference>
<name>A0A5C2RMA2_9APHY</name>
<organism evidence="1 2">
    <name type="scientific">Lentinus tigrinus ALCF2SS1-6</name>
    <dbReference type="NCBI Taxonomy" id="1328759"/>
    <lineage>
        <taxon>Eukaryota</taxon>
        <taxon>Fungi</taxon>
        <taxon>Dikarya</taxon>
        <taxon>Basidiomycota</taxon>
        <taxon>Agaricomycotina</taxon>
        <taxon>Agaricomycetes</taxon>
        <taxon>Polyporales</taxon>
        <taxon>Polyporaceae</taxon>
        <taxon>Lentinus</taxon>
    </lineage>
</organism>
<reference evidence="1" key="1">
    <citation type="journal article" date="2018" name="Genome Biol. Evol.">
        <title>Genomics and development of Lentinus tigrinus, a white-rot wood-decaying mushroom with dimorphic fruiting bodies.</title>
        <authorList>
            <person name="Wu B."/>
            <person name="Xu Z."/>
            <person name="Knudson A."/>
            <person name="Carlson A."/>
            <person name="Chen N."/>
            <person name="Kovaka S."/>
            <person name="LaButti K."/>
            <person name="Lipzen A."/>
            <person name="Pennachio C."/>
            <person name="Riley R."/>
            <person name="Schakwitz W."/>
            <person name="Umezawa K."/>
            <person name="Ohm R.A."/>
            <person name="Grigoriev I.V."/>
            <person name="Nagy L.G."/>
            <person name="Gibbons J."/>
            <person name="Hibbett D."/>
        </authorList>
    </citation>
    <scope>NUCLEOTIDE SEQUENCE [LARGE SCALE GENOMIC DNA]</scope>
    <source>
        <strain evidence="1">ALCF2SS1-6</strain>
    </source>
</reference>
<sequence>MLTASEQIHGITVDNASNNMTMLTHMSTLIPGFRGVLLHVRCFGHILNIILKVCHTSQQRTWQELLSIVCAGHPLAIQEASQG</sequence>
<dbReference type="AlphaFoldDB" id="A0A5C2RMA2"/>
<gene>
    <name evidence="1" type="ORF">L227DRAFT_514792</name>
</gene>
<keyword evidence="2" id="KW-1185">Reference proteome</keyword>
<dbReference type="Proteomes" id="UP000313359">
    <property type="component" value="Unassembled WGS sequence"/>
</dbReference>
<accession>A0A5C2RMA2</accession>
<evidence type="ECO:0008006" key="3">
    <source>
        <dbReference type="Google" id="ProtNLM"/>
    </source>
</evidence>
<evidence type="ECO:0000313" key="2">
    <source>
        <dbReference type="Proteomes" id="UP000313359"/>
    </source>
</evidence>
<protein>
    <recommendedName>
        <fullName evidence="3">DUF659 domain-containing protein</fullName>
    </recommendedName>
</protein>